<dbReference type="InterPro" id="IPR050054">
    <property type="entry name" value="UPRTase/APRTase"/>
</dbReference>
<evidence type="ECO:0000256" key="10">
    <source>
        <dbReference type="ARBA" id="ARBA00022726"/>
    </source>
</evidence>
<evidence type="ECO:0000259" key="12">
    <source>
        <dbReference type="Pfam" id="PF00156"/>
    </source>
</evidence>
<dbReference type="NCBIfam" id="TIGR01090">
    <property type="entry name" value="apt"/>
    <property type="match status" value="1"/>
</dbReference>
<evidence type="ECO:0000256" key="4">
    <source>
        <dbReference type="ARBA" id="ARBA00004659"/>
    </source>
</evidence>
<dbReference type="NCBIfam" id="NF002634">
    <property type="entry name" value="PRK02304.1-3"/>
    <property type="match status" value="1"/>
</dbReference>
<comment type="catalytic activity">
    <reaction evidence="1 11">
        <text>AMP + diphosphate = 5-phospho-alpha-D-ribose 1-diphosphate + adenine</text>
        <dbReference type="Rhea" id="RHEA:16609"/>
        <dbReference type="ChEBI" id="CHEBI:16708"/>
        <dbReference type="ChEBI" id="CHEBI:33019"/>
        <dbReference type="ChEBI" id="CHEBI:58017"/>
        <dbReference type="ChEBI" id="CHEBI:456215"/>
        <dbReference type="EC" id="2.4.2.7"/>
    </reaction>
</comment>
<dbReference type="NCBIfam" id="NF002636">
    <property type="entry name" value="PRK02304.1-5"/>
    <property type="match status" value="1"/>
</dbReference>
<sequence length="175" mass="18678">MNTTDLIETLIHPVPDFPRPGILFRDISPLLADPKGFRAAVEALLAPWRRQPPQVFCGVESRGFIFAAAMAHSLGCGFAPIRKPGKLPGPLLREAYSLEYGEDTLELRADAWTPGTRVVIVDDVLATGGTLQAAAKLVARSGASLIGAGVLIELEGLGGRARLEVLPALQAVLRY</sequence>
<evidence type="ECO:0000256" key="3">
    <source>
        <dbReference type="ARBA" id="ARBA00004496"/>
    </source>
</evidence>
<dbReference type="CDD" id="cd06223">
    <property type="entry name" value="PRTases_typeI"/>
    <property type="match status" value="1"/>
</dbReference>
<feature type="domain" description="Phosphoribosyltransferase" evidence="12">
    <location>
        <begin position="49"/>
        <end position="153"/>
    </location>
</feature>
<dbReference type="GO" id="GO:0002055">
    <property type="term" value="F:adenine binding"/>
    <property type="evidence" value="ECO:0007669"/>
    <property type="project" value="TreeGrafter"/>
</dbReference>
<dbReference type="OrthoDB" id="9803963at2"/>
<name>A0A1G6USN8_9GAMM</name>
<proteinExistence type="inferred from homology"/>
<evidence type="ECO:0000256" key="9">
    <source>
        <dbReference type="ARBA" id="ARBA00022679"/>
    </source>
</evidence>
<dbReference type="GO" id="GO:0044209">
    <property type="term" value="P:AMP salvage"/>
    <property type="evidence" value="ECO:0007669"/>
    <property type="project" value="UniProtKB-UniRule"/>
</dbReference>
<dbReference type="UniPathway" id="UPA00588">
    <property type="reaction ID" value="UER00646"/>
</dbReference>
<dbReference type="STRING" id="265719.SAMN04488509_102446"/>
<evidence type="ECO:0000256" key="6">
    <source>
        <dbReference type="ARBA" id="ARBA00011893"/>
    </source>
</evidence>
<evidence type="ECO:0000256" key="7">
    <source>
        <dbReference type="ARBA" id="ARBA00022490"/>
    </source>
</evidence>
<dbReference type="InterPro" id="IPR000836">
    <property type="entry name" value="PRTase_dom"/>
</dbReference>
<keyword evidence="8 11" id="KW-0328">Glycosyltransferase</keyword>
<dbReference type="Gene3D" id="3.40.50.2020">
    <property type="match status" value="1"/>
</dbReference>
<comment type="similarity">
    <text evidence="5 11">Belongs to the purine/pyrimidine phosphoribosyltransferase family.</text>
</comment>
<evidence type="ECO:0000313" key="13">
    <source>
        <dbReference type="EMBL" id="SDD43587.1"/>
    </source>
</evidence>
<comment type="subcellular location">
    <subcellularLocation>
        <location evidence="3 11">Cytoplasm</location>
    </subcellularLocation>
</comment>
<dbReference type="GO" id="GO:0006168">
    <property type="term" value="P:adenine salvage"/>
    <property type="evidence" value="ECO:0007669"/>
    <property type="project" value="InterPro"/>
</dbReference>
<keyword evidence="7 11" id="KW-0963">Cytoplasm</keyword>
<dbReference type="SUPFAM" id="SSF53271">
    <property type="entry name" value="PRTase-like"/>
    <property type="match status" value="1"/>
</dbReference>
<evidence type="ECO:0000256" key="5">
    <source>
        <dbReference type="ARBA" id="ARBA00008391"/>
    </source>
</evidence>
<evidence type="ECO:0000256" key="1">
    <source>
        <dbReference type="ARBA" id="ARBA00000868"/>
    </source>
</evidence>
<keyword evidence="9 11" id="KW-0808">Transferase</keyword>
<dbReference type="GO" id="GO:0016208">
    <property type="term" value="F:AMP binding"/>
    <property type="evidence" value="ECO:0007669"/>
    <property type="project" value="TreeGrafter"/>
</dbReference>
<evidence type="ECO:0000256" key="11">
    <source>
        <dbReference type="HAMAP-Rule" id="MF_00004"/>
    </source>
</evidence>
<comment type="pathway">
    <text evidence="4 11">Purine metabolism; AMP biosynthesis via salvage pathway; AMP from adenine: step 1/1.</text>
</comment>
<dbReference type="InterPro" id="IPR005764">
    <property type="entry name" value="Ade_phspho_trans"/>
</dbReference>
<comment type="subunit">
    <text evidence="11">Homodimer.</text>
</comment>
<dbReference type="GO" id="GO:0005737">
    <property type="term" value="C:cytoplasm"/>
    <property type="evidence" value="ECO:0007669"/>
    <property type="project" value="UniProtKB-SubCell"/>
</dbReference>
<reference evidence="13 14" key="1">
    <citation type="submission" date="2016-10" db="EMBL/GenBank/DDBJ databases">
        <authorList>
            <person name="de Groot N.N."/>
        </authorList>
    </citation>
    <scope>NUCLEOTIDE SEQUENCE [LARGE SCALE GENOMIC DNA]</scope>
    <source>
        <strain evidence="13 14">DSM 16957</strain>
    </source>
</reference>
<comment type="function">
    <text evidence="2 11">Catalyzes a salvage reaction resulting in the formation of AMP, that is energically less costly than de novo synthesis.</text>
</comment>
<dbReference type="EC" id="2.4.2.7" evidence="6 11"/>
<accession>A0A1G6USN8</accession>
<dbReference type="RefSeq" id="WP_091240471.1">
    <property type="nucleotide sequence ID" value="NZ_FNAG01000002.1"/>
</dbReference>
<organism evidence="13 14">
    <name type="scientific">Aquimonas voraii</name>
    <dbReference type="NCBI Taxonomy" id="265719"/>
    <lineage>
        <taxon>Bacteria</taxon>
        <taxon>Pseudomonadati</taxon>
        <taxon>Pseudomonadota</taxon>
        <taxon>Gammaproteobacteria</taxon>
        <taxon>Lysobacterales</taxon>
        <taxon>Lysobacteraceae</taxon>
        <taxon>Aquimonas</taxon>
    </lineage>
</organism>
<dbReference type="GO" id="GO:0003999">
    <property type="term" value="F:adenine phosphoribosyltransferase activity"/>
    <property type="evidence" value="ECO:0007669"/>
    <property type="project" value="UniProtKB-UniRule"/>
</dbReference>
<evidence type="ECO:0000256" key="8">
    <source>
        <dbReference type="ARBA" id="ARBA00022676"/>
    </source>
</evidence>
<dbReference type="PANTHER" id="PTHR32315:SF3">
    <property type="entry name" value="ADENINE PHOSPHORIBOSYLTRANSFERASE"/>
    <property type="match status" value="1"/>
</dbReference>
<dbReference type="Proteomes" id="UP000199603">
    <property type="component" value="Unassembled WGS sequence"/>
</dbReference>
<dbReference type="GO" id="GO:0006166">
    <property type="term" value="P:purine ribonucleoside salvage"/>
    <property type="evidence" value="ECO:0007669"/>
    <property type="project" value="UniProtKB-UniRule"/>
</dbReference>
<dbReference type="AlphaFoldDB" id="A0A1G6USN8"/>
<keyword evidence="10 11" id="KW-0660">Purine salvage</keyword>
<evidence type="ECO:0000256" key="2">
    <source>
        <dbReference type="ARBA" id="ARBA00003968"/>
    </source>
</evidence>
<dbReference type="HAMAP" id="MF_00004">
    <property type="entry name" value="Aden_phosphoribosyltr"/>
    <property type="match status" value="1"/>
</dbReference>
<dbReference type="Pfam" id="PF00156">
    <property type="entry name" value="Pribosyltran"/>
    <property type="match status" value="1"/>
</dbReference>
<dbReference type="InterPro" id="IPR029057">
    <property type="entry name" value="PRTase-like"/>
</dbReference>
<dbReference type="EMBL" id="FNAG01000002">
    <property type="protein sequence ID" value="SDD43587.1"/>
    <property type="molecule type" value="Genomic_DNA"/>
</dbReference>
<gene>
    <name evidence="11" type="primary">apt</name>
    <name evidence="13" type="ORF">SAMN04488509_102446</name>
</gene>
<dbReference type="FunFam" id="3.40.50.2020:FF:000021">
    <property type="entry name" value="Adenine phosphoribosyltransferase"/>
    <property type="match status" value="1"/>
</dbReference>
<evidence type="ECO:0000313" key="14">
    <source>
        <dbReference type="Proteomes" id="UP000199603"/>
    </source>
</evidence>
<dbReference type="PANTHER" id="PTHR32315">
    <property type="entry name" value="ADENINE PHOSPHORIBOSYLTRANSFERASE"/>
    <property type="match status" value="1"/>
</dbReference>
<keyword evidence="14" id="KW-1185">Reference proteome</keyword>
<protein>
    <recommendedName>
        <fullName evidence="6 11">Adenine phosphoribosyltransferase</fullName>
        <shortName evidence="11">APRT</shortName>
        <ecNumber evidence="6 11">2.4.2.7</ecNumber>
    </recommendedName>
</protein>